<feature type="domain" description="HTH gntR-type" evidence="4">
    <location>
        <begin position="9"/>
        <end position="77"/>
    </location>
</feature>
<dbReference type="SMART" id="SM00345">
    <property type="entry name" value="HTH_GNTR"/>
    <property type="match status" value="1"/>
</dbReference>
<evidence type="ECO:0000259" key="4">
    <source>
        <dbReference type="PROSITE" id="PS50949"/>
    </source>
</evidence>
<sequence>MNFQKLATPSLKELFITELETKILSGELPIGTKLPSERELAASMQVSRAVVNSGISEMEKKGFLVVKPRVGTFVEDYRRNGTLDTLVSIMHFHGGNIGRKEVRSILELRIVLVNLAASLSVDQASDEELQSLVPLLHNIQNSTTNDEVVENTFRLYHELSYISGNMLLPLFFMSFRELVCPLWTRFVINYGRDALVQRSEKFMELLLARKKEELLEHISQSSKDSIDGAMPIY</sequence>
<dbReference type="Pfam" id="PF07729">
    <property type="entry name" value="FCD"/>
    <property type="match status" value="1"/>
</dbReference>
<proteinExistence type="predicted"/>
<dbReference type="AlphaFoldDB" id="A0A6L5YR71"/>
<dbReference type="EMBL" id="VUNI01000006">
    <property type="protein sequence ID" value="MST74406.1"/>
    <property type="molecule type" value="Genomic_DNA"/>
</dbReference>
<dbReference type="PRINTS" id="PR00035">
    <property type="entry name" value="HTHGNTR"/>
</dbReference>
<dbReference type="InterPro" id="IPR008920">
    <property type="entry name" value="TF_FadR/GntR_C"/>
</dbReference>
<name>A0A6L5YR71_9FIRM</name>
<dbReference type="InterPro" id="IPR011711">
    <property type="entry name" value="GntR_C"/>
</dbReference>
<reference evidence="5 6" key="1">
    <citation type="submission" date="2019-08" db="EMBL/GenBank/DDBJ databases">
        <title>In-depth cultivation of the pig gut microbiome towards novel bacterial diversity and tailored functional studies.</title>
        <authorList>
            <person name="Wylensek D."/>
            <person name="Hitch T.C.A."/>
            <person name="Clavel T."/>
        </authorList>
    </citation>
    <scope>NUCLEOTIDE SEQUENCE [LARGE SCALE GENOMIC DNA]</scope>
    <source>
        <strain evidence="5 6">MUC/MUC-530-WT-4D</strain>
    </source>
</reference>
<dbReference type="Gene3D" id="1.20.120.530">
    <property type="entry name" value="GntR ligand-binding domain-like"/>
    <property type="match status" value="1"/>
</dbReference>
<dbReference type="GO" id="GO:0003700">
    <property type="term" value="F:DNA-binding transcription factor activity"/>
    <property type="evidence" value="ECO:0007669"/>
    <property type="project" value="InterPro"/>
</dbReference>
<dbReference type="InterPro" id="IPR036390">
    <property type="entry name" value="WH_DNA-bd_sf"/>
</dbReference>
<dbReference type="Pfam" id="PF00392">
    <property type="entry name" value="GntR"/>
    <property type="match status" value="1"/>
</dbReference>
<accession>A0A6L5YR71</accession>
<keyword evidence="2" id="KW-0238">DNA-binding</keyword>
<dbReference type="PANTHER" id="PTHR43537:SF5">
    <property type="entry name" value="UXU OPERON TRANSCRIPTIONAL REGULATOR"/>
    <property type="match status" value="1"/>
</dbReference>
<gene>
    <name evidence="5" type="ORF">FYJ75_05060</name>
</gene>
<keyword evidence="1" id="KW-0805">Transcription regulation</keyword>
<dbReference type="RefSeq" id="WP_154429376.1">
    <property type="nucleotide sequence ID" value="NZ_VUNI01000006.1"/>
</dbReference>
<evidence type="ECO:0000256" key="2">
    <source>
        <dbReference type="ARBA" id="ARBA00023125"/>
    </source>
</evidence>
<dbReference type="InterPro" id="IPR036388">
    <property type="entry name" value="WH-like_DNA-bd_sf"/>
</dbReference>
<dbReference type="GO" id="GO:0003677">
    <property type="term" value="F:DNA binding"/>
    <property type="evidence" value="ECO:0007669"/>
    <property type="project" value="UniProtKB-KW"/>
</dbReference>
<dbReference type="InterPro" id="IPR000524">
    <property type="entry name" value="Tscrpt_reg_HTH_GntR"/>
</dbReference>
<dbReference type="PANTHER" id="PTHR43537">
    <property type="entry name" value="TRANSCRIPTIONAL REGULATOR, GNTR FAMILY"/>
    <property type="match status" value="1"/>
</dbReference>
<evidence type="ECO:0000313" key="5">
    <source>
        <dbReference type="EMBL" id="MST74406.1"/>
    </source>
</evidence>
<dbReference type="PROSITE" id="PS50949">
    <property type="entry name" value="HTH_GNTR"/>
    <property type="match status" value="1"/>
</dbReference>
<organism evidence="5 6">
    <name type="scientific">Roseburia porci</name>
    <dbReference type="NCBI Taxonomy" id="2605790"/>
    <lineage>
        <taxon>Bacteria</taxon>
        <taxon>Bacillati</taxon>
        <taxon>Bacillota</taxon>
        <taxon>Clostridia</taxon>
        <taxon>Lachnospirales</taxon>
        <taxon>Lachnospiraceae</taxon>
        <taxon>Roseburia</taxon>
    </lineage>
</organism>
<evidence type="ECO:0000313" key="6">
    <source>
        <dbReference type="Proteomes" id="UP000474024"/>
    </source>
</evidence>
<protein>
    <submittedName>
        <fullName evidence="5">FadR family transcriptional regulator</fullName>
    </submittedName>
</protein>
<keyword evidence="6" id="KW-1185">Reference proteome</keyword>
<dbReference type="CDD" id="cd07377">
    <property type="entry name" value="WHTH_GntR"/>
    <property type="match status" value="1"/>
</dbReference>
<evidence type="ECO:0000256" key="1">
    <source>
        <dbReference type="ARBA" id="ARBA00023015"/>
    </source>
</evidence>
<dbReference type="Gene3D" id="1.10.10.10">
    <property type="entry name" value="Winged helix-like DNA-binding domain superfamily/Winged helix DNA-binding domain"/>
    <property type="match status" value="1"/>
</dbReference>
<keyword evidence="3" id="KW-0804">Transcription</keyword>
<comment type="caution">
    <text evidence="5">The sequence shown here is derived from an EMBL/GenBank/DDBJ whole genome shotgun (WGS) entry which is preliminary data.</text>
</comment>
<evidence type="ECO:0000256" key="3">
    <source>
        <dbReference type="ARBA" id="ARBA00023163"/>
    </source>
</evidence>
<dbReference type="Proteomes" id="UP000474024">
    <property type="component" value="Unassembled WGS sequence"/>
</dbReference>
<dbReference type="SUPFAM" id="SSF46785">
    <property type="entry name" value="Winged helix' DNA-binding domain"/>
    <property type="match status" value="1"/>
</dbReference>
<dbReference type="SUPFAM" id="SSF48008">
    <property type="entry name" value="GntR ligand-binding domain-like"/>
    <property type="match status" value="1"/>
</dbReference>